<dbReference type="EMBL" id="BLAY01000043">
    <property type="protein sequence ID" value="GET38337.1"/>
    <property type="molecule type" value="Genomic_DNA"/>
</dbReference>
<evidence type="ECO:0000256" key="5">
    <source>
        <dbReference type="SAM" id="Phobius"/>
    </source>
</evidence>
<dbReference type="Pfam" id="PF01124">
    <property type="entry name" value="MAPEG"/>
    <property type="match status" value="1"/>
</dbReference>
<proteinExistence type="predicted"/>
<keyword evidence="3 5" id="KW-1133">Transmembrane helix</keyword>
<evidence type="ECO:0000313" key="6">
    <source>
        <dbReference type="EMBL" id="GET38337.1"/>
    </source>
</evidence>
<keyword evidence="2 5" id="KW-0812">Transmembrane</keyword>
<dbReference type="InterPro" id="IPR023352">
    <property type="entry name" value="MAPEG-like_dom_sf"/>
</dbReference>
<feature type="transmembrane region" description="Helical" evidence="5">
    <location>
        <begin position="159"/>
        <end position="177"/>
    </location>
</feature>
<dbReference type="Gene3D" id="1.20.120.550">
    <property type="entry name" value="Membrane associated eicosanoid/glutathione metabolism-like domain"/>
    <property type="match status" value="1"/>
</dbReference>
<dbReference type="Proteomes" id="UP001050975">
    <property type="component" value="Unassembled WGS sequence"/>
</dbReference>
<evidence type="ECO:0000256" key="2">
    <source>
        <dbReference type="ARBA" id="ARBA00022692"/>
    </source>
</evidence>
<dbReference type="PANTHER" id="PTHR31004">
    <property type="entry name" value="TRANSMEMBRANE PROTEIN 79"/>
    <property type="match status" value="1"/>
</dbReference>
<dbReference type="AlphaFoldDB" id="A0AAV3XFV7"/>
<dbReference type="InterPro" id="IPR001129">
    <property type="entry name" value="Membr-assoc_MAPEG"/>
</dbReference>
<protein>
    <recommendedName>
        <fullName evidence="8">MAPEG family protein</fullName>
    </recommendedName>
</protein>
<reference evidence="6" key="1">
    <citation type="submission" date="2019-10" db="EMBL/GenBank/DDBJ databases">
        <title>Draft genome sequece of Microseira wollei NIES-4236.</title>
        <authorList>
            <person name="Yamaguchi H."/>
            <person name="Suzuki S."/>
            <person name="Kawachi M."/>
        </authorList>
    </citation>
    <scope>NUCLEOTIDE SEQUENCE</scope>
    <source>
        <strain evidence="6">NIES-4236</strain>
    </source>
</reference>
<evidence type="ECO:0000256" key="4">
    <source>
        <dbReference type="ARBA" id="ARBA00023136"/>
    </source>
</evidence>
<dbReference type="SUPFAM" id="SSF161084">
    <property type="entry name" value="MAPEG domain-like"/>
    <property type="match status" value="1"/>
</dbReference>
<feature type="transmembrane region" description="Helical" evidence="5">
    <location>
        <begin position="20"/>
        <end position="47"/>
    </location>
</feature>
<comment type="subcellular location">
    <subcellularLocation>
        <location evidence="1">Membrane</location>
    </subcellularLocation>
</comment>
<feature type="transmembrane region" description="Helical" evidence="5">
    <location>
        <begin position="59"/>
        <end position="79"/>
    </location>
</feature>
<organism evidence="6 7">
    <name type="scientific">Microseira wollei NIES-4236</name>
    <dbReference type="NCBI Taxonomy" id="2530354"/>
    <lineage>
        <taxon>Bacteria</taxon>
        <taxon>Bacillati</taxon>
        <taxon>Cyanobacteriota</taxon>
        <taxon>Cyanophyceae</taxon>
        <taxon>Oscillatoriophycideae</taxon>
        <taxon>Aerosakkonematales</taxon>
        <taxon>Aerosakkonemataceae</taxon>
        <taxon>Microseira</taxon>
    </lineage>
</organism>
<dbReference type="GO" id="GO:0045055">
    <property type="term" value="P:regulated exocytosis"/>
    <property type="evidence" value="ECO:0007669"/>
    <property type="project" value="TreeGrafter"/>
</dbReference>
<evidence type="ECO:0000256" key="1">
    <source>
        <dbReference type="ARBA" id="ARBA00004370"/>
    </source>
</evidence>
<dbReference type="GO" id="GO:0005765">
    <property type="term" value="C:lysosomal membrane"/>
    <property type="evidence" value="ECO:0007669"/>
    <property type="project" value="TreeGrafter"/>
</dbReference>
<sequence length="187" mass="21102">MLNTTHPDETLPSLYNQQKTVGWQIVAAVVFCTTFVLIAYFIIPVSLPLLDTAEQRLIFALRCQIFPLLMLFAGIATIGNSRFLSPAINPLANAESEQMRVHLRYLSNTLEQFVLFFVATLVLSTFLDAASIKLIPILAILFVLGRIAFWIGYLKNPLYRGFGMGVTLYPTAVMLFYDAYRVLSLIW</sequence>
<name>A0AAV3XFV7_9CYAN</name>
<accession>A0AAV3XFV7</accession>
<evidence type="ECO:0008006" key="8">
    <source>
        <dbReference type="Google" id="ProtNLM"/>
    </source>
</evidence>
<comment type="caution">
    <text evidence="6">The sequence shown here is derived from an EMBL/GenBank/DDBJ whole genome shotgun (WGS) entry which is preliminary data.</text>
</comment>
<gene>
    <name evidence="6" type="ORF">MiSe_30930</name>
</gene>
<feature type="transmembrane region" description="Helical" evidence="5">
    <location>
        <begin position="109"/>
        <end position="127"/>
    </location>
</feature>
<evidence type="ECO:0000256" key="3">
    <source>
        <dbReference type="ARBA" id="ARBA00022989"/>
    </source>
</evidence>
<feature type="transmembrane region" description="Helical" evidence="5">
    <location>
        <begin position="134"/>
        <end position="153"/>
    </location>
</feature>
<keyword evidence="7" id="KW-1185">Reference proteome</keyword>
<dbReference type="RefSeq" id="WP_226581394.1">
    <property type="nucleotide sequence ID" value="NZ_BLAY01000043.1"/>
</dbReference>
<evidence type="ECO:0000313" key="7">
    <source>
        <dbReference type="Proteomes" id="UP001050975"/>
    </source>
</evidence>
<keyword evidence="4 5" id="KW-0472">Membrane</keyword>
<dbReference type="PANTHER" id="PTHR31004:SF1">
    <property type="entry name" value="TRANSMEMBRANE PROTEIN 79"/>
    <property type="match status" value="1"/>
</dbReference>